<comment type="caution">
    <text evidence="2">The sequence shown here is derived from an EMBL/GenBank/DDBJ whole genome shotgun (WGS) entry which is preliminary data.</text>
</comment>
<gene>
    <name evidence="2" type="ORF">KDM92_05645</name>
</gene>
<feature type="transmembrane region" description="Helical" evidence="1">
    <location>
        <begin position="52"/>
        <end position="76"/>
    </location>
</feature>
<dbReference type="RefSeq" id="WP_212683434.1">
    <property type="nucleotide sequence ID" value="NZ_JAGSPM010000003.1"/>
</dbReference>
<reference evidence="2 3" key="1">
    <citation type="submission" date="2021-04" db="EMBL/GenBank/DDBJ databases">
        <title>novel species isolated from subtropical streams in China.</title>
        <authorList>
            <person name="Lu H."/>
        </authorList>
    </citation>
    <scope>NUCLEOTIDE SEQUENCE [LARGE SCALE GENOMIC DNA]</scope>
    <source>
        <strain evidence="2 3">BYS107W</strain>
    </source>
</reference>
<dbReference type="EMBL" id="JAGSPM010000003">
    <property type="protein sequence ID" value="MBR7746056.1"/>
    <property type="molecule type" value="Genomic_DNA"/>
</dbReference>
<evidence type="ECO:0000313" key="3">
    <source>
        <dbReference type="Proteomes" id="UP000680158"/>
    </source>
</evidence>
<organism evidence="2 3">
    <name type="scientific">Undibacterium baiyunense</name>
    <dbReference type="NCBI Taxonomy" id="2828731"/>
    <lineage>
        <taxon>Bacteria</taxon>
        <taxon>Pseudomonadati</taxon>
        <taxon>Pseudomonadota</taxon>
        <taxon>Betaproteobacteria</taxon>
        <taxon>Burkholderiales</taxon>
        <taxon>Oxalobacteraceae</taxon>
        <taxon>Undibacterium</taxon>
    </lineage>
</organism>
<keyword evidence="1" id="KW-1133">Transmembrane helix</keyword>
<dbReference type="AlphaFoldDB" id="A0A941DDK1"/>
<evidence type="ECO:0000256" key="1">
    <source>
        <dbReference type="SAM" id="Phobius"/>
    </source>
</evidence>
<protein>
    <submittedName>
        <fullName evidence="2">Uncharacterized protein</fullName>
    </submittedName>
</protein>
<sequence>MSILYLSLIAIVSAVVWHRSQRRFLLASALSAISATLLFELLTYVEAGSLDSFFMIASAFAFGLSFLISVAIGLLMRRLRE</sequence>
<accession>A0A941DDK1</accession>
<dbReference type="Proteomes" id="UP000680158">
    <property type="component" value="Unassembled WGS sequence"/>
</dbReference>
<keyword evidence="1" id="KW-0472">Membrane</keyword>
<feature type="transmembrane region" description="Helical" evidence="1">
    <location>
        <begin position="24"/>
        <end position="45"/>
    </location>
</feature>
<evidence type="ECO:0000313" key="2">
    <source>
        <dbReference type="EMBL" id="MBR7746056.1"/>
    </source>
</evidence>
<keyword evidence="3" id="KW-1185">Reference proteome</keyword>
<keyword evidence="1" id="KW-0812">Transmembrane</keyword>
<proteinExistence type="predicted"/>
<name>A0A941DDK1_9BURK</name>